<dbReference type="HAMAP" id="MF_00020">
    <property type="entry name" value="Acetate_kinase"/>
    <property type="match status" value="1"/>
</dbReference>
<evidence type="ECO:0000256" key="2">
    <source>
        <dbReference type="ARBA" id="ARBA00022741"/>
    </source>
</evidence>
<dbReference type="GO" id="GO:0005524">
    <property type="term" value="F:ATP binding"/>
    <property type="evidence" value="ECO:0007669"/>
    <property type="project" value="UniProtKB-KW"/>
</dbReference>
<dbReference type="InterPro" id="IPR023865">
    <property type="entry name" value="Aliphatic_acid_kinase_CS"/>
</dbReference>
<keyword evidence="5" id="KW-0479">Metal-binding</keyword>
<comment type="similarity">
    <text evidence="5">Belongs to the acetokinase family.</text>
</comment>
<dbReference type="PANTHER" id="PTHR21060:SF15">
    <property type="entry name" value="ACETATE KINASE-RELATED"/>
    <property type="match status" value="1"/>
</dbReference>
<dbReference type="InterPro" id="IPR000890">
    <property type="entry name" value="Aliphatic_acid_kin_short-chain"/>
</dbReference>
<gene>
    <name evidence="7" type="ORF">BTJ68_00565</name>
</gene>
<feature type="compositionally biased region" description="Low complexity" evidence="6">
    <location>
        <begin position="413"/>
        <end position="428"/>
    </location>
</feature>
<dbReference type="GO" id="GO:0006085">
    <property type="term" value="P:acetyl-CoA biosynthetic process"/>
    <property type="evidence" value="ECO:0007669"/>
    <property type="project" value="UniProtKB-UniRule"/>
</dbReference>
<dbReference type="InterPro" id="IPR043129">
    <property type="entry name" value="ATPase_NBD"/>
</dbReference>
<comment type="caution">
    <text evidence="7">The sequence shown here is derived from an EMBL/GenBank/DDBJ whole genome shotgun (WGS) entry which is preliminary data.</text>
</comment>
<dbReference type="SUPFAM" id="SSF53067">
    <property type="entry name" value="Actin-like ATPase domain"/>
    <property type="match status" value="3"/>
</dbReference>
<protein>
    <recommendedName>
        <fullName evidence="5">Probable acetate kinase</fullName>
        <ecNumber evidence="5">2.7.2.1</ecNumber>
    </recommendedName>
    <alternativeName>
        <fullName evidence="5">Acetokinase</fullName>
    </alternativeName>
</protein>
<dbReference type="InParanoid" id="A0A1Z5TU17"/>
<keyword evidence="8" id="KW-1185">Reference proteome</keyword>
<feature type="site" description="Transition state stabilizer" evidence="5">
    <location>
        <position position="318"/>
    </location>
</feature>
<comment type="cofactor">
    <cofactor evidence="5">
        <name>Mg(2+)</name>
        <dbReference type="ChEBI" id="CHEBI:18420"/>
    </cofactor>
</comment>
<dbReference type="GO" id="GO:0000287">
    <property type="term" value="F:magnesium ion binding"/>
    <property type="evidence" value="ECO:0007669"/>
    <property type="project" value="UniProtKB-UniRule"/>
</dbReference>
<accession>A0A1Z5TU17</accession>
<keyword evidence="1 5" id="KW-0808">Transferase</keyword>
<name>A0A1Z5TU17_HORWE</name>
<dbReference type="GO" id="GO:0006083">
    <property type="term" value="P:acetate metabolic process"/>
    <property type="evidence" value="ECO:0007669"/>
    <property type="project" value="TreeGrafter"/>
</dbReference>
<feature type="site" description="Transition state stabilizer" evidence="5">
    <location>
        <position position="231"/>
    </location>
</feature>
<feature type="binding site" evidence="5">
    <location>
        <position position="126"/>
    </location>
    <ligand>
        <name>substrate</name>
    </ligand>
</feature>
<keyword evidence="2 5" id="KW-0547">Nucleotide-binding</keyword>
<evidence type="ECO:0000313" key="8">
    <source>
        <dbReference type="Proteomes" id="UP000194280"/>
    </source>
</evidence>
<evidence type="ECO:0000256" key="5">
    <source>
        <dbReference type="HAMAP-Rule" id="MF_03131"/>
    </source>
</evidence>
<dbReference type="EMBL" id="MUNK01000003">
    <property type="protein sequence ID" value="OTA39527.1"/>
    <property type="molecule type" value="Genomic_DNA"/>
</dbReference>
<evidence type="ECO:0000256" key="4">
    <source>
        <dbReference type="ARBA" id="ARBA00022840"/>
    </source>
</evidence>
<proteinExistence type="inferred from homology"/>
<feature type="binding site" evidence="5">
    <location>
        <position position="9"/>
    </location>
    <ligand>
        <name>Mg(2+)</name>
        <dbReference type="ChEBI" id="CHEBI:18420"/>
    </ligand>
</feature>
<evidence type="ECO:0000256" key="3">
    <source>
        <dbReference type="ARBA" id="ARBA00022777"/>
    </source>
</evidence>
<keyword evidence="5" id="KW-0460">Magnesium</keyword>
<keyword evidence="3 5" id="KW-0418">Kinase</keyword>
<dbReference type="PROSITE" id="PS01075">
    <property type="entry name" value="ACETATE_KINASE_1"/>
    <property type="match status" value="1"/>
</dbReference>
<organism evidence="7 8">
    <name type="scientific">Hortaea werneckii EXF-2000</name>
    <dbReference type="NCBI Taxonomy" id="1157616"/>
    <lineage>
        <taxon>Eukaryota</taxon>
        <taxon>Fungi</taxon>
        <taxon>Dikarya</taxon>
        <taxon>Ascomycota</taxon>
        <taxon>Pezizomycotina</taxon>
        <taxon>Dothideomycetes</taxon>
        <taxon>Dothideomycetidae</taxon>
        <taxon>Mycosphaerellales</taxon>
        <taxon>Teratosphaeriaceae</taxon>
        <taxon>Hortaea</taxon>
    </lineage>
</organism>
<reference evidence="7 8" key="1">
    <citation type="submission" date="2017-01" db="EMBL/GenBank/DDBJ databases">
        <title>The recent genome duplication of the halophilic yeast Hortaea werneckii: insights from long-read sequencing.</title>
        <authorList>
            <person name="Sinha S."/>
            <person name="Flibotte S."/>
            <person name="Neira M."/>
            <person name="Lenassi M."/>
            <person name="Gostincar C."/>
            <person name="Stajich J.E."/>
            <person name="Nislow C.E."/>
        </authorList>
    </citation>
    <scope>NUCLEOTIDE SEQUENCE [LARGE SCALE GENOMIC DNA]</scope>
    <source>
        <strain evidence="7 8">EXF-2000</strain>
    </source>
</reference>
<feature type="binding site" evidence="5">
    <location>
        <position position="16"/>
    </location>
    <ligand>
        <name>ATP</name>
        <dbReference type="ChEBI" id="CHEBI:30616"/>
    </ligand>
</feature>
<comment type="pathway">
    <text evidence="5">Metabolic intermediate biosynthesis; acetyl-CoA biosynthesis; acetyl-CoA from acetate: step 1/2.</text>
</comment>
<comment type="caution">
    <text evidence="5">Lacks conserved residue(s) required for the propagation of feature annotation.</text>
</comment>
<feature type="active site" description="Proton donor/acceptor" evidence="5">
    <location>
        <position position="199"/>
    </location>
</feature>
<feature type="region of interest" description="Disordered" evidence="6">
    <location>
        <begin position="411"/>
        <end position="436"/>
    </location>
</feature>
<feature type="region of interest" description="Disordered" evidence="6">
    <location>
        <begin position="349"/>
        <end position="377"/>
    </location>
</feature>
<dbReference type="InterPro" id="IPR004372">
    <property type="entry name" value="Ac/propionate_kinase"/>
</dbReference>
<feature type="region of interest" description="Disordered" evidence="6">
    <location>
        <begin position="68"/>
        <end position="90"/>
    </location>
</feature>
<dbReference type="AlphaFoldDB" id="A0A1Z5TU17"/>
<dbReference type="EC" id="2.7.2.1" evidence="5"/>
<feature type="compositionally biased region" description="Low complexity" evidence="6">
    <location>
        <begin position="252"/>
        <end position="269"/>
    </location>
</feature>
<evidence type="ECO:0000313" key="7">
    <source>
        <dbReference type="EMBL" id="OTA39527.1"/>
    </source>
</evidence>
<comment type="catalytic activity">
    <reaction evidence="5">
        <text>acetate + ATP = acetyl phosphate + ADP</text>
        <dbReference type="Rhea" id="RHEA:11352"/>
        <dbReference type="ChEBI" id="CHEBI:22191"/>
        <dbReference type="ChEBI" id="CHEBI:30089"/>
        <dbReference type="ChEBI" id="CHEBI:30616"/>
        <dbReference type="ChEBI" id="CHEBI:456216"/>
        <dbReference type="EC" id="2.7.2.1"/>
    </reaction>
</comment>
<feature type="binding site" evidence="5">
    <location>
        <begin position="285"/>
        <end position="289"/>
    </location>
    <ligand>
        <name>ATP</name>
        <dbReference type="ChEBI" id="CHEBI:30616"/>
    </ligand>
</feature>
<feature type="binding site" evidence="5">
    <location>
        <position position="541"/>
    </location>
    <ligand>
        <name>Mg(2+)</name>
        <dbReference type="ChEBI" id="CHEBI:18420"/>
    </ligand>
</feature>
<evidence type="ECO:0000256" key="1">
    <source>
        <dbReference type="ARBA" id="ARBA00022679"/>
    </source>
</evidence>
<dbReference type="GO" id="GO:0008776">
    <property type="term" value="F:acetate kinase activity"/>
    <property type="evidence" value="ECO:0007669"/>
    <property type="project" value="UniProtKB-UniRule"/>
</dbReference>
<evidence type="ECO:0000256" key="6">
    <source>
        <dbReference type="SAM" id="MobiDB-lite"/>
    </source>
</evidence>
<dbReference type="VEuPathDB" id="FungiDB:BTJ68_00565"/>
<dbReference type="UniPathway" id="UPA00340">
    <property type="reaction ID" value="UER00458"/>
</dbReference>
<keyword evidence="4 5" id="KW-0067">ATP-binding</keyword>
<dbReference type="Gene3D" id="3.30.420.40">
    <property type="match status" value="2"/>
</dbReference>
<feature type="region of interest" description="Disordered" evidence="6">
    <location>
        <begin position="252"/>
        <end position="277"/>
    </location>
</feature>
<feature type="compositionally biased region" description="Basic and acidic residues" evidence="6">
    <location>
        <begin position="362"/>
        <end position="372"/>
    </location>
</feature>
<sequence length="553" mass="57830">MSKIILAINAGSSSVKVSVFSYNPPTSNTTSTTSSKANPDEIDTSLIELAQIQISNLTASPALLTYTRQGSSKSNNPSATPFKSSPLPTSISTPRTAFHHILTTLLQDPDLPALNSPSDIAVAVHRIVHGGGEFHSPTFLDDDTTVAHLERLSDLAPLHNGGALEIVGAMREMGQGEDERDGGKGAEKGGRVRNLALFDTMFHSSLPPEEREYMISPAKARSEGLRRYGFHGISYAFITRTVGEWLSTHPLPLSPSSPASQQPQQASSSEGKEEKASGPNLIALHLGSGCSATCIQGGTSIATSMGLTPVSGLPGATRSGDVDPSLIFHYTHSAGRLSTGSAAAATAGGTATVGKGQQGEGKAGEGKGKVEGGRGGGMHITRAEEILNQESGWKSVTGTTDFGAICSRAFPASSSTSSTSTSSPSPTSDKNNENEEERKLAHLAFTLLVTRIVDFIASYYVKLSGHVDALVFAGGIGEKSSVLRSAVVERVKCLGFEIDGKANIDPAFEEEGGRGEGGRGVVAEIGKPGAKHRVVICQTDEQREMARECVGFI</sequence>
<dbReference type="Pfam" id="PF00871">
    <property type="entry name" value="Acetate_kinase"/>
    <property type="match status" value="3"/>
</dbReference>
<dbReference type="OrthoDB" id="67445at2759"/>
<dbReference type="PROSITE" id="PS01076">
    <property type="entry name" value="ACETATE_KINASE_2"/>
    <property type="match status" value="1"/>
</dbReference>
<dbReference type="Proteomes" id="UP000194280">
    <property type="component" value="Unassembled WGS sequence"/>
</dbReference>
<dbReference type="STRING" id="1157616.A0A1Z5TU17"/>
<dbReference type="PANTHER" id="PTHR21060">
    <property type="entry name" value="ACETATE KINASE"/>
    <property type="match status" value="1"/>
</dbReference>